<dbReference type="InterPro" id="IPR001623">
    <property type="entry name" value="DnaJ_domain"/>
</dbReference>
<dbReference type="GO" id="GO:0006260">
    <property type="term" value="P:DNA replication"/>
    <property type="evidence" value="ECO:0007669"/>
    <property type="project" value="UniProtKB-KW"/>
</dbReference>
<dbReference type="PROSITE" id="PS50076">
    <property type="entry name" value="DNAJ_2"/>
    <property type="match status" value="1"/>
</dbReference>
<sequence length="256" mass="30750">MKLIKKTIGKIVYGTTQIISKLFDALISFIEITVSLVKSAMSLFFGFLMVGGCFLVLIMLGPLTFTLLTEPNLLLFIIFIIIYPLLGTILLAYIKYFKYMVTEYLFDLSNHLINDKNRRFNSFIEYGEEYKRKEYAKKEKERRERQYQQQKEWEEKFKRWQQYSGDRQYNWYGQSNYQTYTNPNIDFKKKYEESCDILDISYNANKDEIRKAFRKKAKKYHPDVNDSPDASNLFKKINDAYEFLNDTNIERYRNIE</sequence>
<dbReference type="RefSeq" id="WP_089023923.1">
    <property type="nucleotide sequence ID" value="NZ_NIQC01000019.1"/>
</dbReference>
<feature type="transmembrane region" description="Helical" evidence="3">
    <location>
        <begin position="73"/>
        <end position="94"/>
    </location>
</feature>
<keyword evidence="3" id="KW-0812">Transmembrane</keyword>
<feature type="transmembrane region" description="Helical" evidence="3">
    <location>
        <begin position="43"/>
        <end position="67"/>
    </location>
</feature>
<dbReference type="Proteomes" id="UP000214588">
    <property type="component" value="Unassembled WGS sequence"/>
</dbReference>
<name>A0A226BWL9_9FIRM</name>
<dbReference type="GO" id="GO:0042026">
    <property type="term" value="P:protein refolding"/>
    <property type="evidence" value="ECO:0007669"/>
    <property type="project" value="TreeGrafter"/>
</dbReference>
<dbReference type="PANTHER" id="PTHR43096">
    <property type="entry name" value="DNAJ HOMOLOG 1, MITOCHONDRIAL-RELATED"/>
    <property type="match status" value="1"/>
</dbReference>
<keyword evidence="6" id="KW-1185">Reference proteome</keyword>
<evidence type="ECO:0000256" key="2">
    <source>
        <dbReference type="ARBA" id="ARBA00023186"/>
    </source>
</evidence>
<dbReference type="GO" id="GO:0051082">
    <property type="term" value="F:unfolded protein binding"/>
    <property type="evidence" value="ECO:0007669"/>
    <property type="project" value="TreeGrafter"/>
</dbReference>
<dbReference type="EMBL" id="NIQC01000019">
    <property type="protein sequence ID" value="OWZ83403.1"/>
    <property type="molecule type" value="Genomic_DNA"/>
</dbReference>
<dbReference type="AlphaFoldDB" id="A0A226BWL9"/>
<dbReference type="PANTHER" id="PTHR43096:SF52">
    <property type="entry name" value="DNAJ HOMOLOG 1, MITOCHONDRIAL-RELATED"/>
    <property type="match status" value="1"/>
</dbReference>
<gene>
    <name evidence="5" type="ORF">CDO51_08880</name>
</gene>
<keyword evidence="1" id="KW-0235">DNA replication</keyword>
<proteinExistence type="predicted"/>
<evidence type="ECO:0000259" key="4">
    <source>
        <dbReference type="PROSITE" id="PS50076"/>
    </source>
</evidence>
<evidence type="ECO:0000256" key="3">
    <source>
        <dbReference type="SAM" id="Phobius"/>
    </source>
</evidence>
<dbReference type="SMART" id="SM00271">
    <property type="entry name" value="DnaJ"/>
    <property type="match status" value="1"/>
</dbReference>
<evidence type="ECO:0000313" key="5">
    <source>
        <dbReference type="EMBL" id="OWZ83403.1"/>
    </source>
</evidence>
<reference evidence="5 6" key="1">
    <citation type="submission" date="2017-06" db="EMBL/GenBank/DDBJ databases">
        <title>Draft Genome Sequence of Natranaerobius trueperi halophilic, alkalithermophilic bacteria from soda lakes.</title>
        <authorList>
            <person name="Zhao B."/>
        </authorList>
    </citation>
    <scope>NUCLEOTIDE SEQUENCE [LARGE SCALE GENOMIC DNA]</scope>
    <source>
        <strain evidence="5 6">DSM 18760</strain>
    </source>
</reference>
<feature type="domain" description="J" evidence="4">
    <location>
        <begin position="193"/>
        <end position="256"/>
    </location>
</feature>
<dbReference type="Pfam" id="PF00226">
    <property type="entry name" value="DnaJ"/>
    <property type="match status" value="1"/>
</dbReference>
<dbReference type="InterPro" id="IPR036869">
    <property type="entry name" value="J_dom_sf"/>
</dbReference>
<accession>A0A226BWL9</accession>
<dbReference type="GO" id="GO:0005737">
    <property type="term" value="C:cytoplasm"/>
    <property type="evidence" value="ECO:0007669"/>
    <property type="project" value="TreeGrafter"/>
</dbReference>
<keyword evidence="3" id="KW-0472">Membrane</keyword>
<dbReference type="PRINTS" id="PR00625">
    <property type="entry name" value="JDOMAIN"/>
</dbReference>
<keyword evidence="2" id="KW-0143">Chaperone</keyword>
<organism evidence="5 6">
    <name type="scientific">Natranaerobius trueperi</name>
    <dbReference type="NCBI Taxonomy" id="759412"/>
    <lineage>
        <taxon>Bacteria</taxon>
        <taxon>Bacillati</taxon>
        <taxon>Bacillota</taxon>
        <taxon>Clostridia</taxon>
        <taxon>Natranaerobiales</taxon>
        <taxon>Natranaerobiaceae</taxon>
        <taxon>Natranaerobius</taxon>
    </lineage>
</organism>
<dbReference type="SUPFAM" id="SSF46565">
    <property type="entry name" value="Chaperone J-domain"/>
    <property type="match status" value="1"/>
</dbReference>
<dbReference type="OrthoDB" id="9779889at2"/>
<evidence type="ECO:0000313" key="6">
    <source>
        <dbReference type="Proteomes" id="UP000214588"/>
    </source>
</evidence>
<dbReference type="CDD" id="cd06257">
    <property type="entry name" value="DnaJ"/>
    <property type="match status" value="1"/>
</dbReference>
<dbReference type="Gene3D" id="1.10.287.110">
    <property type="entry name" value="DnaJ domain"/>
    <property type="match status" value="1"/>
</dbReference>
<keyword evidence="3" id="KW-1133">Transmembrane helix</keyword>
<evidence type="ECO:0000256" key="1">
    <source>
        <dbReference type="ARBA" id="ARBA00022705"/>
    </source>
</evidence>
<protein>
    <submittedName>
        <fullName evidence="5">Molecular chaperone DnaJ</fullName>
    </submittedName>
</protein>
<comment type="caution">
    <text evidence="5">The sequence shown here is derived from an EMBL/GenBank/DDBJ whole genome shotgun (WGS) entry which is preliminary data.</text>
</comment>